<evidence type="ECO:0000256" key="2">
    <source>
        <dbReference type="HAMAP-Rule" id="MF_01401"/>
    </source>
</evidence>
<keyword evidence="1 2" id="KW-0560">Oxidoreductase</keyword>
<dbReference type="Gene3D" id="3.30.1060.10">
    <property type="entry name" value="Peptide methionine sulphoxide reductase MsrA"/>
    <property type="match status" value="1"/>
</dbReference>
<organism evidence="4 5">
    <name type="scientific">Nitrosotalea sinensis</name>
    <dbReference type="NCBI Taxonomy" id="1499975"/>
    <lineage>
        <taxon>Archaea</taxon>
        <taxon>Nitrososphaerota</taxon>
        <taxon>Nitrososphaeria</taxon>
        <taxon>Nitrosotaleales</taxon>
        <taxon>Nitrosotaleaceae</taxon>
        <taxon>Nitrosotalea</taxon>
    </lineage>
</organism>
<evidence type="ECO:0000313" key="4">
    <source>
        <dbReference type="EMBL" id="SHO45970.1"/>
    </source>
</evidence>
<accession>A0A2H1EH09</accession>
<dbReference type="Pfam" id="PF01625">
    <property type="entry name" value="PMSR"/>
    <property type="match status" value="1"/>
</dbReference>
<dbReference type="Proteomes" id="UP000232412">
    <property type="component" value="Unassembled WGS sequence"/>
</dbReference>
<dbReference type="SUPFAM" id="SSF55068">
    <property type="entry name" value="Peptide methionine sulfoxide reductase"/>
    <property type="match status" value="1"/>
</dbReference>
<dbReference type="EC" id="1.8.4.11" evidence="2"/>
<comment type="similarity">
    <text evidence="2">Belongs to the MsrA Met sulfoxide reductase family.</text>
</comment>
<dbReference type="RefSeq" id="WP_101009880.1">
    <property type="nucleotide sequence ID" value="NZ_FRFC01000003.1"/>
</dbReference>
<evidence type="ECO:0000259" key="3">
    <source>
        <dbReference type="Pfam" id="PF01625"/>
    </source>
</evidence>
<gene>
    <name evidence="2 4" type="primary">msrA</name>
    <name evidence="4" type="ORF">NSIN_20840</name>
</gene>
<evidence type="ECO:0000256" key="1">
    <source>
        <dbReference type="ARBA" id="ARBA00023002"/>
    </source>
</evidence>
<dbReference type="PANTHER" id="PTHR43774:SF1">
    <property type="entry name" value="PEPTIDE METHIONINE SULFOXIDE REDUCTASE MSRA 2"/>
    <property type="match status" value="1"/>
</dbReference>
<feature type="domain" description="Peptide methionine sulphoxide reductase MsrA" evidence="3">
    <location>
        <begin position="2"/>
        <end position="146"/>
    </location>
</feature>
<sequence length="150" mass="17092">MKATFGAGCFWCIEHVFRKKGITSTTVGYMGGKTVNPTYEDVCTDTTGHAEVIQVEYDPSKITYGEILDIFWNNHDPTTLNRQGPDVGTQYRSAIFCHTPEQEKEANKSKDELEKSGKFGRKIVTEITPAKEFYKAEEYHQKYYEKCGIV</sequence>
<dbReference type="InterPro" id="IPR002569">
    <property type="entry name" value="Met_Sox_Rdtase_MsrA_dom"/>
</dbReference>
<dbReference type="AlphaFoldDB" id="A0A2H1EH09"/>
<dbReference type="NCBIfam" id="TIGR00401">
    <property type="entry name" value="msrA"/>
    <property type="match status" value="1"/>
</dbReference>
<keyword evidence="5" id="KW-1185">Reference proteome</keyword>
<comment type="function">
    <text evidence="2">Has an important function as a repair enzyme for proteins that have been inactivated by oxidation. Catalyzes the reversible oxidation-reduction of methionine sulfoxide in proteins to methionine.</text>
</comment>
<proteinExistence type="inferred from homology"/>
<reference evidence="5" key="1">
    <citation type="submission" date="2016-12" db="EMBL/GenBank/DDBJ databases">
        <authorList>
            <person name="Herbold C."/>
        </authorList>
    </citation>
    <scope>NUCLEOTIDE SEQUENCE [LARGE SCALE GENOMIC DNA]</scope>
</reference>
<comment type="catalytic activity">
    <reaction evidence="2">
        <text>[thioredoxin]-disulfide + L-methionine + H2O = L-methionine (S)-S-oxide + [thioredoxin]-dithiol</text>
        <dbReference type="Rhea" id="RHEA:19993"/>
        <dbReference type="Rhea" id="RHEA-COMP:10698"/>
        <dbReference type="Rhea" id="RHEA-COMP:10700"/>
        <dbReference type="ChEBI" id="CHEBI:15377"/>
        <dbReference type="ChEBI" id="CHEBI:29950"/>
        <dbReference type="ChEBI" id="CHEBI:50058"/>
        <dbReference type="ChEBI" id="CHEBI:57844"/>
        <dbReference type="ChEBI" id="CHEBI:58772"/>
        <dbReference type="EC" id="1.8.4.11"/>
    </reaction>
</comment>
<comment type="catalytic activity">
    <reaction evidence="2">
        <text>L-methionyl-[protein] + [thioredoxin]-disulfide + H2O = L-methionyl-(S)-S-oxide-[protein] + [thioredoxin]-dithiol</text>
        <dbReference type="Rhea" id="RHEA:14217"/>
        <dbReference type="Rhea" id="RHEA-COMP:10698"/>
        <dbReference type="Rhea" id="RHEA-COMP:10700"/>
        <dbReference type="Rhea" id="RHEA-COMP:12313"/>
        <dbReference type="Rhea" id="RHEA-COMP:12315"/>
        <dbReference type="ChEBI" id="CHEBI:15377"/>
        <dbReference type="ChEBI" id="CHEBI:16044"/>
        <dbReference type="ChEBI" id="CHEBI:29950"/>
        <dbReference type="ChEBI" id="CHEBI:44120"/>
        <dbReference type="ChEBI" id="CHEBI:50058"/>
        <dbReference type="EC" id="1.8.4.11"/>
    </reaction>
</comment>
<protein>
    <recommendedName>
        <fullName evidence="2">Peptide methionine sulfoxide reductase MsrA</fullName>
        <shortName evidence="2">Protein-methionine-S-oxide reductase</shortName>
        <ecNumber evidence="2">1.8.4.11</ecNumber>
    </recommendedName>
    <alternativeName>
        <fullName evidence="2">Peptide-methionine (S)-S-oxide reductase</fullName>
        <shortName evidence="2">Peptide Met(O) reductase</shortName>
    </alternativeName>
</protein>
<feature type="active site" evidence="2">
    <location>
        <position position="9"/>
    </location>
</feature>
<dbReference type="GO" id="GO:0008113">
    <property type="term" value="F:peptide-methionine (S)-S-oxide reductase activity"/>
    <property type="evidence" value="ECO:0007669"/>
    <property type="project" value="UniProtKB-UniRule"/>
</dbReference>
<dbReference type="OrthoDB" id="7150at2157"/>
<name>A0A2H1EH09_9ARCH</name>
<evidence type="ECO:0000313" key="5">
    <source>
        <dbReference type="Proteomes" id="UP000232412"/>
    </source>
</evidence>
<dbReference type="EMBL" id="FRFC01000003">
    <property type="protein sequence ID" value="SHO45970.1"/>
    <property type="molecule type" value="Genomic_DNA"/>
</dbReference>
<dbReference type="InterPro" id="IPR036509">
    <property type="entry name" value="Met_Sox_Rdtase_MsrA_sf"/>
</dbReference>
<dbReference type="PANTHER" id="PTHR43774">
    <property type="entry name" value="PEPTIDE METHIONINE SULFOXIDE REDUCTASE"/>
    <property type="match status" value="1"/>
</dbReference>
<dbReference type="HAMAP" id="MF_01401">
    <property type="entry name" value="MsrA"/>
    <property type="match status" value="1"/>
</dbReference>
<dbReference type="GO" id="GO:0033744">
    <property type="term" value="F:L-methionine:thioredoxin-disulfide S-oxidoreductase activity"/>
    <property type="evidence" value="ECO:0007669"/>
    <property type="project" value="RHEA"/>
</dbReference>